<keyword evidence="1" id="KW-0472">Membrane</keyword>
<dbReference type="WBParaSite" id="ACOC_0000836701-mRNA-1">
    <property type="protein sequence ID" value="ACOC_0000836701-mRNA-1"/>
    <property type="gene ID" value="ACOC_0000836701"/>
</dbReference>
<sequence length="88" mass="9538">MLSPSFLEHAVLGFAFAVLSLIVLAFAIVAIVFVTVTNNCWWNCDDEGDPLMEDCNSFYSHYAEDCEDGGMEPVDTVIGCTPTNAAIV</sequence>
<evidence type="ECO:0000313" key="4">
    <source>
        <dbReference type="WBParaSite" id="ACOC_0000836701-mRNA-1"/>
    </source>
</evidence>
<accession>A0A0R3PS13</accession>
<evidence type="ECO:0000256" key="1">
    <source>
        <dbReference type="SAM" id="Phobius"/>
    </source>
</evidence>
<proteinExistence type="predicted"/>
<organism evidence="4">
    <name type="scientific">Angiostrongylus costaricensis</name>
    <name type="common">Nematode worm</name>
    <dbReference type="NCBI Taxonomy" id="334426"/>
    <lineage>
        <taxon>Eukaryota</taxon>
        <taxon>Metazoa</taxon>
        <taxon>Ecdysozoa</taxon>
        <taxon>Nematoda</taxon>
        <taxon>Chromadorea</taxon>
        <taxon>Rhabditida</taxon>
        <taxon>Rhabditina</taxon>
        <taxon>Rhabditomorpha</taxon>
        <taxon>Strongyloidea</taxon>
        <taxon>Metastrongylidae</taxon>
        <taxon>Angiostrongylus</taxon>
    </lineage>
</organism>
<keyword evidence="3" id="KW-1185">Reference proteome</keyword>
<dbReference type="EMBL" id="UYYA01004148">
    <property type="protein sequence ID" value="VDM59953.1"/>
    <property type="molecule type" value="Genomic_DNA"/>
</dbReference>
<gene>
    <name evidence="2" type="ORF">ACOC_LOCUS8368</name>
</gene>
<feature type="transmembrane region" description="Helical" evidence="1">
    <location>
        <begin position="12"/>
        <end position="34"/>
    </location>
</feature>
<dbReference type="OMA" id="NNCWWNC"/>
<evidence type="ECO:0000313" key="3">
    <source>
        <dbReference type="Proteomes" id="UP000267027"/>
    </source>
</evidence>
<dbReference type="AlphaFoldDB" id="A0A0R3PS13"/>
<protein>
    <submittedName>
        <fullName evidence="4">Protein UL148A</fullName>
    </submittedName>
</protein>
<name>A0A0R3PS13_ANGCS</name>
<evidence type="ECO:0000313" key="2">
    <source>
        <dbReference type="EMBL" id="VDM59953.1"/>
    </source>
</evidence>
<reference evidence="4" key="1">
    <citation type="submission" date="2017-02" db="UniProtKB">
        <authorList>
            <consortium name="WormBaseParasite"/>
        </authorList>
    </citation>
    <scope>IDENTIFICATION</scope>
</reference>
<keyword evidence="1" id="KW-1133">Transmembrane helix</keyword>
<dbReference type="Proteomes" id="UP000267027">
    <property type="component" value="Unassembled WGS sequence"/>
</dbReference>
<reference evidence="2 3" key="2">
    <citation type="submission" date="2018-11" db="EMBL/GenBank/DDBJ databases">
        <authorList>
            <consortium name="Pathogen Informatics"/>
        </authorList>
    </citation>
    <scope>NUCLEOTIDE SEQUENCE [LARGE SCALE GENOMIC DNA]</scope>
    <source>
        <strain evidence="2 3">Costa Rica</strain>
    </source>
</reference>
<dbReference type="OrthoDB" id="5858491at2759"/>
<keyword evidence="1" id="KW-0812">Transmembrane</keyword>